<dbReference type="OrthoDB" id="9786954at2"/>
<dbReference type="Gene3D" id="3.20.20.70">
    <property type="entry name" value="Aldolase class I"/>
    <property type="match status" value="1"/>
</dbReference>
<dbReference type="AlphaFoldDB" id="A0A401FJJ5"/>
<dbReference type="InterPro" id="IPR044643">
    <property type="entry name" value="TrpF_fam"/>
</dbReference>
<organism evidence="11 12">
    <name type="scientific">Lentilactobacillus kosonis</name>
    <dbReference type="NCBI Taxonomy" id="2810561"/>
    <lineage>
        <taxon>Bacteria</taxon>
        <taxon>Bacillati</taxon>
        <taxon>Bacillota</taxon>
        <taxon>Bacilli</taxon>
        <taxon>Lactobacillales</taxon>
        <taxon>Lactobacillaceae</taxon>
        <taxon>Lentilactobacillus</taxon>
    </lineage>
</organism>
<comment type="pathway">
    <text evidence="2 9">Amino-acid biosynthesis; L-tryptophan biosynthesis; L-tryptophan from chorismate: step 3/5.</text>
</comment>
<reference evidence="11 12" key="1">
    <citation type="submission" date="2017-11" db="EMBL/GenBank/DDBJ databases">
        <title>Draft Genome Sequence of Lactobacillus curieae NBRC 111893 isolated from Koso, a Japanese sugar-Vegetable Fermented Beverage.</title>
        <authorList>
            <person name="Chiou T.Y."/>
            <person name="Oshima K."/>
            <person name="Suda W."/>
            <person name="Hattori M."/>
            <person name="Takahashi T."/>
        </authorList>
    </citation>
    <scope>NUCLEOTIDE SEQUENCE [LARGE SCALE GENOMIC DNA]</scope>
    <source>
        <strain evidence="11 12">NBRC111893</strain>
    </source>
</reference>
<keyword evidence="12" id="KW-1185">Reference proteome</keyword>
<dbReference type="SUPFAM" id="SSF51366">
    <property type="entry name" value="Ribulose-phoshate binding barrel"/>
    <property type="match status" value="1"/>
</dbReference>
<dbReference type="EMBL" id="BEXA01000001">
    <property type="protein sequence ID" value="GAY72533.1"/>
    <property type="molecule type" value="Genomic_DNA"/>
</dbReference>
<dbReference type="UniPathway" id="UPA00035">
    <property type="reaction ID" value="UER00042"/>
</dbReference>
<dbReference type="InterPro" id="IPR001240">
    <property type="entry name" value="PRAI_dom"/>
</dbReference>
<dbReference type="HAMAP" id="MF_00135">
    <property type="entry name" value="PRAI"/>
    <property type="match status" value="1"/>
</dbReference>
<keyword evidence="6 9" id="KW-0822">Tryptophan biosynthesis</keyword>
<dbReference type="Proteomes" id="UP000286974">
    <property type="component" value="Unassembled WGS sequence"/>
</dbReference>
<keyword evidence="7 9" id="KW-0057">Aromatic amino acid biosynthesis</keyword>
<evidence type="ECO:0000259" key="10">
    <source>
        <dbReference type="Pfam" id="PF00697"/>
    </source>
</evidence>
<dbReference type="Pfam" id="PF00697">
    <property type="entry name" value="PRAI"/>
    <property type="match status" value="1"/>
</dbReference>
<comment type="similarity">
    <text evidence="9">Belongs to the TrpF family.</text>
</comment>
<comment type="catalytic activity">
    <reaction evidence="1 9">
        <text>N-(5-phospho-beta-D-ribosyl)anthranilate = 1-(2-carboxyphenylamino)-1-deoxy-D-ribulose 5-phosphate</text>
        <dbReference type="Rhea" id="RHEA:21540"/>
        <dbReference type="ChEBI" id="CHEBI:18277"/>
        <dbReference type="ChEBI" id="CHEBI:58613"/>
        <dbReference type="EC" id="5.3.1.24"/>
    </reaction>
</comment>
<proteinExistence type="inferred from homology"/>
<dbReference type="RefSeq" id="WP_125007882.1">
    <property type="nucleotide sequence ID" value="NZ_BEXA01000001.1"/>
</dbReference>
<dbReference type="GO" id="GO:0004640">
    <property type="term" value="F:phosphoribosylanthranilate isomerase activity"/>
    <property type="evidence" value="ECO:0007669"/>
    <property type="project" value="UniProtKB-UniRule"/>
</dbReference>
<name>A0A401FJJ5_9LACO</name>
<dbReference type="PANTHER" id="PTHR42894:SF1">
    <property type="entry name" value="N-(5'-PHOSPHORIBOSYL)ANTHRANILATE ISOMERASE"/>
    <property type="match status" value="1"/>
</dbReference>
<protein>
    <recommendedName>
        <fullName evidence="4 9">N-(5'-phosphoribosyl)anthranilate isomerase</fullName>
        <shortName evidence="9">PRAI</shortName>
        <ecNumber evidence="3 9">5.3.1.24</ecNumber>
    </recommendedName>
</protein>
<evidence type="ECO:0000256" key="3">
    <source>
        <dbReference type="ARBA" id="ARBA00012572"/>
    </source>
</evidence>
<evidence type="ECO:0000256" key="2">
    <source>
        <dbReference type="ARBA" id="ARBA00004664"/>
    </source>
</evidence>
<evidence type="ECO:0000256" key="7">
    <source>
        <dbReference type="ARBA" id="ARBA00023141"/>
    </source>
</evidence>
<evidence type="ECO:0000256" key="8">
    <source>
        <dbReference type="ARBA" id="ARBA00023235"/>
    </source>
</evidence>
<dbReference type="GO" id="GO:0000162">
    <property type="term" value="P:L-tryptophan biosynthetic process"/>
    <property type="evidence" value="ECO:0007669"/>
    <property type="project" value="UniProtKB-UniRule"/>
</dbReference>
<keyword evidence="8 9" id="KW-0413">Isomerase</keyword>
<evidence type="ECO:0000256" key="1">
    <source>
        <dbReference type="ARBA" id="ARBA00001164"/>
    </source>
</evidence>
<dbReference type="EC" id="5.3.1.24" evidence="3 9"/>
<comment type="caution">
    <text evidence="11">The sequence shown here is derived from an EMBL/GenBank/DDBJ whole genome shotgun (WGS) entry which is preliminary data.</text>
</comment>
<evidence type="ECO:0000256" key="4">
    <source>
        <dbReference type="ARBA" id="ARBA00022272"/>
    </source>
</evidence>
<dbReference type="InterPro" id="IPR013785">
    <property type="entry name" value="Aldolase_TIM"/>
</dbReference>
<evidence type="ECO:0000313" key="12">
    <source>
        <dbReference type="Proteomes" id="UP000286974"/>
    </source>
</evidence>
<evidence type="ECO:0000256" key="6">
    <source>
        <dbReference type="ARBA" id="ARBA00022822"/>
    </source>
</evidence>
<accession>A0A401FJJ5</accession>
<dbReference type="CDD" id="cd00405">
    <property type="entry name" value="PRAI"/>
    <property type="match status" value="1"/>
</dbReference>
<evidence type="ECO:0000313" key="11">
    <source>
        <dbReference type="EMBL" id="GAY72533.1"/>
    </source>
</evidence>
<evidence type="ECO:0000256" key="9">
    <source>
        <dbReference type="HAMAP-Rule" id="MF_00135"/>
    </source>
</evidence>
<dbReference type="PANTHER" id="PTHR42894">
    <property type="entry name" value="N-(5'-PHOSPHORIBOSYL)ANTHRANILATE ISOMERASE"/>
    <property type="match status" value="1"/>
</dbReference>
<gene>
    <name evidence="9" type="primary">trpF</name>
    <name evidence="11" type="ORF">NBRC111893_679</name>
</gene>
<keyword evidence="5 9" id="KW-0028">Amino-acid biosynthesis</keyword>
<dbReference type="InterPro" id="IPR011060">
    <property type="entry name" value="RibuloseP-bd_barrel"/>
</dbReference>
<sequence>MTKIKICGLMSPSDIQAVNKAKPDYAGFVFAPGRHQITVQQAIKLRKILDPAIKSVGVFVNESSENIIKLFKTHAISIAQLHGYGDQLMISKLQTADLKVIRVFVNEPIDQTTTADFAMVDAGNGSGKLLDLTTITPNQPIFLAGGLTPENVSSAINLTKPFAVDVSSGVETNGHKDPEKITNFIAQVKGAI</sequence>
<evidence type="ECO:0000256" key="5">
    <source>
        <dbReference type="ARBA" id="ARBA00022605"/>
    </source>
</evidence>
<feature type="domain" description="N-(5'phosphoribosyl) anthranilate isomerase (PRAI)" evidence="10">
    <location>
        <begin position="4"/>
        <end position="186"/>
    </location>
</feature>